<organism evidence="2 3">
    <name type="scientific">bacterium (Candidatus Blackallbacteria) CG17_big_fil_post_rev_8_21_14_2_50_48_46</name>
    <dbReference type="NCBI Taxonomy" id="2014261"/>
    <lineage>
        <taxon>Bacteria</taxon>
        <taxon>Candidatus Blackallbacteria</taxon>
    </lineage>
</organism>
<comment type="caution">
    <text evidence="2">The sequence shown here is derived from an EMBL/GenBank/DDBJ whole genome shotgun (WGS) entry which is preliminary data.</text>
</comment>
<dbReference type="AlphaFoldDB" id="A0A2M7GBP7"/>
<sequence>MPWTLTHLPDLSGKTALVTGANAGIGLETARGLYQKGAEVILACRSRERGEAAMALLRDPKAKGSLALHLLDLASLESVRQFASEIQAQYPRLDWLINNAGVMFPPESKTQEGFELQIGVNFLGHYLLTGLLMPLLEKTPGARAIQLSSMAHRRGRIDLESFKGEKPYQRMREYAQSKLACLMFALELDRRLKAKGSQVLSLASHPGWTQTELMRHESAMEVLSKWFAMPTAQGALPTLYAAVEKLSGGEYIGPDGLAEVWGYPRLAKLAPQAQDKEMAKKLWQKAEELTGMVW</sequence>
<dbReference type="Pfam" id="PF00106">
    <property type="entry name" value="adh_short"/>
    <property type="match status" value="1"/>
</dbReference>
<dbReference type="CDD" id="cd05327">
    <property type="entry name" value="retinol-DH_like_SDR_c_like"/>
    <property type="match status" value="1"/>
</dbReference>
<proteinExistence type="predicted"/>
<dbReference type="InterPro" id="IPR036291">
    <property type="entry name" value="NAD(P)-bd_dom_sf"/>
</dbReference>
<gene>
    <name evidence="2" type="ORF">COW36_00200</name>
</gene>
<dbReference type="PRINTS" id="PR00081">
    <property type="entry name" value="GDHRDH"/>
</dbReference>
<dbReference type="InterPro" id="IPR002347">
    <property type="entry name" value="SDR_fam"/>
</dbReference>
<accession>A0A2M7GBP7</accession>
<name>A0A2M7GBP7_9BACT</name>
<dbReference type="NCBIfam" id="NF004846">
    <property type="entry name" value="PRK06197.1"/>
    <property type="match status" value="1"/>
</dbReference>
<dbReference type="Gene3D" id="3.40.50.720">
    <property type="entry name" value="NAD(P)-binding Rossmann-like Domain"/>
    <property type="match status" value="1"/>
</dbReference>
<dbReference type="PANTHER" id="PTHR43157">
    <property type="entry name" value="PHOSPHATIDYLINOSITOL-GLYCAN BIOSYNTHESIS CLASS F PROTEIN-RELATED"/>
    <property type="match status" value="1"/>
</dbReference>
<dbReference type="SUPFAM" id="SSF51735">
    <property type="entry name" value="NAD(P)-binding Rossmann-fold domains"/>
    <property type="match status" value="1"/>
</dbReference>
<dbReference type="Proteomes" id="UP000231019">
    <property type="component" value="Unassembled WGS sequence"/>
</dbReference>
<keyword evidence="1" id="KW-0560">Oxidoreductase</keyword>
<dbReference type="GO" id="GO:0016491">
    <property type="term" value="F:oxidoreductase activity"/>
    <property type="evidence" value="ECO:0007669"/>
    <property type="project" value="UniProtKB-KW"/>
</dbReference>
<evidence type="ECO:0000256" key="1">
    <source>
        <dbReference type="ARBA" id="ARBA00023002"/>
    </source>
</evidence>
<protein>
    <submittedName>
        <fullName evidence="2">Short-chain dehydrogenase</fullName>
    </submittedName>
</protein>
<dbReference type="EMBL" id="PFFQ01000003">
    <property type="protein sequence ID" value="PIW19602.1"/>
    <property type="molecule type" value="Genomic_DNA"/>
</dbReference>
<evidence type="ECO:0000313" key="3">
    <source>
        <dbReference type="Proteomes" id="UP000231019"/>
    </source>
</evidence>
<reference evidence="2 3" key="1">
    <citation type="submission" date="2017-09" db="EMBL/GenBank/DDBJ databases">
        <title>Depth-based differentiation of microbial function through sediment-hosted aquifers and enrichment of novel symbionts in the deep terrestrial subsurface.</title>
        <authorList>
            <person name="Probst A.J."/>
            <person name="Ladd B."/>
            <person name="Jarett J.K."/>
            <person name="Geller-Mcgrath D.E."/>
            <person name="Sieber C.M."/>
            <person name="Emerson J.B."/>
            <person name="Anantharaman K."/>
            <person name="Thomas B.C."/>
            <person name="Malmstrom R."/>
            <person name="Stieglmeier M."/>
            <person name="Klingl A."/>
            <person name="Woyke T."/>
            <person name="Ryan C.M."/>
            <person name="Banfield J.F."/>
        </authorList>
    </citation>
    <scope>NUCLEOTIDE SEQUENCE [LARGE SCALE GENOMIC DNA]</scope>
    <source>
        <strain evidence="2">CG17_big_fil_post_rev_8_21_14_2_50_48_46</strain>
    </source>
</reference>
<dbReference type="PANTHER" id="PTHR43157:SF31">
    <property type="entry name" value="PHOSPHATIDYLINOSITOL-GLYCAN BIOSYNTHESIS CLASS F PROTEIN"/>
    <property type="match status" value="1"/>
</dbReference>
<evidence type="ECO:0000313" key="2">
    <source>
        <dbReference type="EMBL" id="PIW19602.1"/>
    </source>
</evidence>